<dbReference type="STRING" id="35755.UL82_08895"/>
<keyword evidence="3" id="KW-0808">Transferase</keyword>
<dbReference type="GO" id="GO:0047154">
    <property type="term" value="F:methylmalonyl-CoA carboxytransferase activity"/>
    <property type="evidence" value="ECO:0007669"/>
    <property type="project" value="UniProtKB-EC"/>
</dbReference>
<dbReference type="HOGENOM" id="CLU_184314_0_0_11"/>
<organism evidence="2 4">
    <name type="scientific">Corynebacterium kutscheri</name>
    <dbReference type="NCBI Taxonomy" id="35755"/>
    <lineage>
        <taxon>Bacteria</taxon>
        <taxon>Bacillati</taxon>
        <taxon>Actinomycetota</taxon>
        <taxon>Actinomycetes</taxon>
        <taxon>Mycobacteriales</taxon>
        <taxon>Corynebacteriaceae</taxon>
        <taxon>Corynebacterium</taxon>
    </lineage>
</organism>
<keyword evidence="4" id="KW-1185">Reference proteome</keyword>
<dbReference type="KEGG" id="cku:UL82_08895"/>
<evidence type="ECO:0000313" key="4">
    <source>
        <dbReference type="Proteomes" id="UP000033457"/>
    </source>
</evidence>
<dbReference type="EMBL" id="LR134377">
    <property type="protein sequence ID" value="VEH06445.1"/>
    <property type="molecule type" value="Genomic_DNA"/>
</dbReference>
<keyword evidence="1" id="KW-0175">Coiled coil</keyword>
<evidence type="ECO:0000313" key="2">
    <source>
        <dbReference type="EMBL" id="AKE41926.1"/>
    </source>
</evidence>
<evidence type="ECO:0000256" key="1">
    <source>
        <dbReference type="SAM" id="Coils"/>
    </source>
</evidence>
<sequence length="90" mass="10067">MSELSNAELVKLVNTLTERLDKAEAEILELRRRSDASIPEDIVIAISAAVSAFLGNRGKIKAVHYATRHHTWAAQGRQNVQRRTIAQTKM</sequence>
<reference evidence="3 5" key="2">
    <citation type="submission" date="2018-12" db="EMBL/GenBank/DDBJ databases">
        <authorList>
            <consortium name="Pathogen Informatics"/>
        </authorList>
    </citation>
    <scope>NUCLEOTIDE SEQUENCE [LARGE SCALE GENOMIC DNA]</scope>
    <source>
        <strain evidence="3 5">NCTC949</strain>
    </source>
</reference>
<evidence type="ECO:0000313" key="3">
    <source>
        <dbReference type="EMBL" id="VEH06445.1"/>
    </source>
</evidence>
<accession>A0A0F6TED8</accession>
<dbReference type="EC" id="2.1.3.1" evidence="3"/>
<dbReference type="AlphaFoldDB" id="A0A0F6TED8"/>
<evidence type="ECO:0000313" key="5">
    <source>
        <dbReference type="Proteomes" id="UP000271380"/>
    </source>
</evidence>
<feature type="coiled-coil region" evidence="1">
    <location>
        <begin position="6"/>
        <end position="33"/>
    </location>
</feature>
<dbReference type="Proteomes" id="UP000033457">
    <property type="component" value="Chromosome"/>
</dbReference>
<dbReference type="OrthoDB" id="3711031at2"/>
<gene>
    <name evidence="3" type="ORF">NCTC949_01125</name>
    <name evidence="2" type="ORF">UL82_08895</name>
</gene>
<dbReference type="EMBL" id="CP011312">
    <property type="protein sequence ID" value="AKE41926.1"/>
    <property type="molecule type" value="Genomic_DNA"/>
</dbReference>
<dbReference type="RefSeq" id="WP_046440442.1">
    <property type="nucleotide sequence ID" value="NZ_CP011312.1"/>
</dbReference>
<name>A0A0F6TED8_9CORY</name>
<protein>
    <submittedName>
        <fullName evidence="3">Partial methylmalonyl-CoA carboxyltransferase</fullName>
        <ecNumber evidence="3">2.1.3.1</ecNumber>
    </submittedName>
</protein>
<dbReference type="Proteomes" id="UP000271380">
    <property type="component" value="Chromosome"/>
</dbReference>
<reference evidence="2 4" key="1">
    <citation type="journal article" date="2015" name="Genome Announc.">
        <title>Complete Genome Sequence of Corynebacterium kutscheri DSM 20755, a Corynebacterial Type Strain with Remarkably Low G+C Content of Chromosomal DNA.</title>
        <authorList>
            <person name="Ruckert C."/>
            <person name="Albersmeier A."/>
            <person name="Winkler A."/>
            <person name="Tauch A."/>
        </authorList>
    </citation>
    <scope>NUCLEOTIDE SEQUENCE [LARGE SCALE GENOMIC DNA]</scope>
    <source>
        <strain evidence="2 4">DSM 20755</strain>
    </source>
</reference>
<proteinExistence type="predicted"/>